<protein>
    <recommendedName>
        <fullName evidence="6 15">Alpha-1,3/1,6-mannosyltransferase ALG2</fullName>
        <ecNumber evidence="5 15">2.4.1.132</ecNumber>
        <ecNumber evidence="4 15">2.4.1.257</ecNumber>
    </recommendedName>
    <alternativeName>
        <fullName evidence="15">GDP-Man:Man(1)GlcNAc(2)-PP-Dol alpha-1,3-mannosyltransferase</fullName>
    </alternativeName>
</protein>
<dbReference type="EMBL" id="JAWIZZ010000040">
    <property type="protein sequence ID" value="KAK5780705.1"/>
    <property type="molecule type" value="Genomic_DNA"/>
</dbReference>
<evidence type="ECO:0000259" key="17">
    <source>
        <dbReference type="Pfam" id="PF13439"/>
    </source>
</evidence>
<dbReference type="Pfam" id="PF13439">
    <property type="entry name" value="Glyco_transf_4"/>
    <property type="match status" value="1"/>
</dbReference>
<evidence type="ECO:0000256" key="15">
    <source>
        <dbReference type="RuleBase" id="RU367136"/>
    </source>
</evidence>
<evidence type="ECO:0000256" key="7">
    <source>
        <dbReference type="ARBA" id="ARBA00022676"/>
    </source>
</evidence>
<comment type="catalytic activity">
    <reaction evidence="14 15">
        <text>an alpha-D-Man-(1-&gt;3)-beta-D-Man-(1-&gt;4)-beta-D-GlcNAc-(1-&gt;4)-alpha-D-GlcNAc-diphospho-di-trans,poly-cis-dolichol + GDP-alpha-D-mannose = an alpha-D-Man-(1-&gt;3)-[alpha-D-Man-(1-&gt;6)]-beta-D-Man-(1-&gt;4)-beta-D-GlcNAc-(1-&gt;4)-alpha-D-GlcNAc-diphospho-di-trans,poly-cis-dolichol + GDP + H(+)</text>
        <dbReference type="Rhea" id="RHEA:29519"/>
        <dbReference type="Rhea" id="RHEA-COMP:19513"/>
        <dbReference type="Rhea" id="RHEA-COMP:19515"/>
        <dbReference type="ChEBI" id="CHEBI:15378"/>
        <dbReference type="ChEBI" id="CHEBI:57527"/>
        <dbReference type="ChEBI" id="CHEBI:58189"/>
        <dbReference type="ChEBI" id="CHEBI:132510"/>
        <dbReference type="ChEBI" id="CHEBI:132511"/>
        <dbReference type="EC" id="2.4.1.257"/>
    </reaction>
    <physiologicalReaction direction="left-to-right" evidence="14 15">
        <dbReference type="Rhea" id="RHEA:29520"/>
    </physiologicalReaction>
</comment>
<comment type="catalytic activity">
    <reaction evidence="13 15">
        <text>a beta-D-Man-(1-&gt;4)-beta-D-GlcNAc-(1-&gt;4)-alpha-D-GlcNAc-diphospho-di-trans,poly-cis-dolichol + GDP-alpha-D-mannose = an alpha-D-Man-(1-&gt;3)-beta-D-Man-(1-&gt;4)-beta-D-GlcNAc-(1-&gt;4)-alpha-D-GlcNAc-diphospho-di-trans,poly-cis-dolichol + GDP + H(+)</text>
        <dbReference type="Rhea" id="RHEA:29515"/>
        <dbReference type="Rhea" id="RHEA-COMP:19511"/>
        <dbReference type="Rhea" id="RHEA-COMP:19513"/>
        <dbReference type="ChEBI" id="CHEBI:15378"/>
        <dbReference type="ChEBI" id="CHEBI:57527"/>
        <dbReference type="ChEBI" id="CHEBI:58189"/>
        <dbReference type="ChEBI" id="CHEBI:58472"/>
        <dbReference type="ChEBI" id="CHEBI:132510"/>
        <dbReference type="EC" id="2.4.1.132"/>
    </reaction>
    <physiologicalReaction direction="left-to-right" evidence="13 15">
        <dbReference type="Rhea" id="RHEA:29516"/>
    </physiologicalReaction>
</comment>
<accession>A0AAN8A970</accession>
<dbReference type="GO" id="GO:0102704">
    <property type="term" value="F:GDP-Man:Man(2)GlcNAc(2)-PP-Dol alpha-1,6-mannosyltransferase activity"/>
    <property type="evidence" value="ECO:0007669"/>
    <property type="project" value="UniProtKB-UniRule"/>
</dbReference>
<dbReference type="AlphaFoldDB" id="A0AAN8A970"/>
<evidence type="ECO:0000256" key="13">
    <source>
        <dbReference type="ARBA" id="ARBA00045103"/>
    </source>
</evidence>
<dbReference type="Gene3D" id="3.40.50.2000">
    <property type="entry name" value="Glycogen Phosphorylase B"/>
    <property type="match status" value="2"/>
</dbReference>
<dbReference type="EC" id="2.4.1.132" evidence="5 15"/>
<feature type="domain" description="Glycosyl transferase family 1" evidence="16">
    <location>
        <begin position="221"/>
        <end position="419"/>
    </location>
</feature>
<sequence length="513" mass="59816">MNVNGNKPLKIALIHPDLGIGGAERLVVDTALGLQNEGNEVTIFTSHCDLTHCFEEIKNGTLKYKVYGDHLPTSIKEKFFIVCSNLRQLYLLWKMYTTGQLHHYDVFIVDQLSTCVPFIHSLTDAKILFYCHFPDQLLAQRTSLLKRIYRVPFDLLEQFTISAADEIVVNSNFTKQVYHKVFPYLTKVPYVIYPCVDINPEITDMSQIDNFDKKLYHMLVPQNMKYYLSINRYERKKNISLALKSFALSNEAVSNGYRLIIAGGYDSRVTENVEYLKELESVAQEYKLPFTTIKYQDLINEKDEDPNDFDKIKIRNTDKVIFLTSISSRLRDYLIQNMELLMYTPDNEHFGIVPLEAMRFGKPVLASNSGGPLETITSYHPNLNESTTTGWLRESNPSIWATAINEYMEVKNQIDFNHNSREKVRKHFSSKVMSDSFEESIERIIQKERIQYPWETALASIYYFSLHIAALYLFPNQYWPYLILVGYAGIWRKNYFWACYYAFIIILFSMSLE</sequence>
<evidence type="ECO:0000256" key="5">
    <source>
        <dbReference type="ARBA" id="ARBA00012649"/>
    </source>
</evidence>
<dbReference type="GO" id="GO:0004378">
    <property type="term" value="F:GDP-Man:Man(1)GlcNAc(2)-PP-Dol alpha-1,3-mannosyltransferase activity"/>
    <property type="evidence" value="ECO:0007669"/>
    <property type="project" value="UniProtKB-UniRule"/>
</dbReference>
<evidence type="ECO:0000256" key="4">
    <source>
        <dbReference type="ARBA" id="ARBA00011969"/>
    </source>
</evidence>
<dbReference type="GO" id="GO:0005789">
    <property type="term" value="C:endoplasmic reticulum membrane"/>
    <property type="evidence" value="ECO:0007669"/>
    <property type="project" value="UniProtKB-SubCell"/>
</dbReference>
<evidence type="ECO:0000256" key="6">
    <source>
        <dbReference type="ARBA" id="ARBA00019218"/>
    </source>
</evidence>
<evidence type="ECO:0000256" key="8">
    <source>
        <dbReference type="ARBA" id="ARBA00022679"/>
    </source>
</evidence>
<keyword evidence="7 15" id="KW-0328">Glycosyltransferase</keyword>
<evidence type="ECO:0000256" key="2">
    <source>
        <dbReference type="ARBA" id="ARBA00004586"/>
    </source>
</evidence>
<dbReference type="PANTHER" id="PTHR45918:SF1">
    <property type="entry name" value="ALPHA-1,3_1,6-MANNOSYLTRANSFERASE ALG2"/>
    <property type="match status" value="1"/>
</dbReference>
<keyword evidence="12 15" id="KW-0472">Membrane</keyword>
<evidence type="ECO:0000256" key="9">
    <source>
        <dbReference type="ARBA" id="ARBA00022692"/>
    </source>
</evidence>
<evidence type="ECO:0000256" key="12">
    <source>
        <dbReference type="ARBA" id="ARBA00023136"/>
    </source>
</evidence>
<keyword evidence="9 15" id="KW-0812">Transmembrane</keyword>
<dbReference type="InterPro" id="IPR001296">
    <property type="entry name" value="Glyco_trans_1"/>
</dbReference>
<gene>
    <name evidence="18" type="ORF">RI543_001827</name>
</gene>
<comment type="subcellular location">
    <subcellularLocation>
        <location evidence="2 15">Endoplasmic reticulum membrane</location>
    </subcellularLocation>
</comment>
<dbReference type="InterPro" id="IPR028098">
    <property type="entry name" value="Glyco_trans_4-like_N"/>
</dbReference>
<proteinExistence type="inferred from homology"/>
<dbReference type="Pfam" id="PF00534">
    <property type="entry name" value="Glycos_transf_1"/>
    <property type="match status" value="1"/>
</dbReference>
<organism evidence="18 19">
    <name type="scientific">Arxiozyma heterogenica</name>
    <dbReference type="NCBI Taxonomy" id="278026"/>
    <lineage>
        <taxon>Eukaryota</taxon>
        <taxon>Fungi</taxon>
        <taxon>Dikarya</taxon>
        <taxon>Ascomycota</taxon>
        <taxon>Saccharomycotina</taxon>
        <taxon>Saccharomycetes</taxon>
        <taxon>Saccharomycetales</taxon>
        <taxon>Saccharomycetaceae</taxon>
        <taxon>Arxiozyma</taxon>
    </lineage>
</organism>
<evidence type="ECO:0000256" key="1">
    <source>
        <dbReference type="ARBA" id="ARBA00003142"/>
    </source>
</evidence>
<evidence type="ECO:0000313" key="18">
    <source>
        <dbReference type="EMBL" id="KAK5780705.1"/>
    </source>
</evidence>
<dbReference type="EC" id="2.4.1.257" evidence="4 15"/>
<comment type="pathway">
    <text evidence="3 15">Protein modification; protein glycosylation.</text>
</comment>
<dbReference type="SUPFAM" id="SSF53756">
    <property type="entry name" value="UDP-Glycosyltransferase/glycogen phosphorylase"/>
    <property type="match status" value="1"/>
</dbReference>
<evidence type="ECO:0000256" key="11">
    <source>
        <dbReference type="ARBA" id="ARBA00022989"/>
    </source>
</evidence>
<keyword evidence="10 15" id="KW-0256">Endoplasmic reticulum</keyword>
<evidence type="ECO:0000313" key="19">
    <source>
        <dbReference type="Proteomes" id="UP001306508"/>
    </source>
</evidence>
<evidence type="ECO:0000256" key="3">
    <source>
        <dbReference type="ARBA" id="ARBA00004922"/>
    </source>
</evidence>
<keyword evidence="8 15" id="KW-0808">Transferase</keyword>
<evidence type="ECO:0000256" key="14">
    <source>
        <dbReference type="ARBA" id="ARBA00045104"/>
    </source>
</evidence>
<keyword evidence="11 15" id="KW-1133">Transmembrane helix</keyword>
<evidence type="ECO:0000259" key="16">
    <source>
        <dbReference type="Pfam" id="PF00534"/>
    </source>
</evidence>
<reference evidence="19" key="1">
    <citation type="submission" date="2023-07" db="EMBL/GenBank/DDBJ databases">
        <title>A draft genome of Kazachstania heterogenica Y-27499.</title>
        <authorList>
            <person name="Donic C."/>
            <person name="Kralova J.S."/>
            <person name="Fidel L."/>
            <person name="Ben-Dor S."/>
            <person name="Jung S."/>
        </authorList>
    </citation>
    <scope>NUCLEOTIDE SEQUENCE [LARGE SCALE GENOMIC DNA]</scope>
    <source>
        <strain evidence="19">Y27499</strain>
    </source>
</reference>
<dbReference type="Proteomes" id="UP001306508">
    <property type="component" value="Unassembled WGS sequence"/>
</dbReference>
<dbReference type="PANTHER" id="PTHR45918">
    <property type="entry name" value="ALPHA-1,3/1,6-MANNOSYLTRANSFERASE ALG2"/>
    <property type="match status" value="1"/>
</dbReference>
<feature type="transmembrane region" description="Helical" evidence="15">
    <location>
        <begin position="494"/>
        <end position="512"/>
    </location>
</feature>
<feature type="domain" description="Glycosyltransferase subfamily 4-like N-terminal" evidence="17">
    <location>
        <begin position="20"/>
        <end position="198"/>
    </location>
</feature>
<comment type="caution">
    <text evidence="18">The sequence shown here is derived from an EMBL/GenBank/DDBJ whole genome shotgun (WGS) entry which is preliminary data.</text>
</comment>
<dbReference type="InterPro" id="IPR027054">
    <property type="entry name" value="ALG2"/>
</dbReference>
<keyword evidence="19" id="KW-1185">Reference proteome</keyword>
<comment type="similarity">
    <text evidence="15">Belongs to the glycosyltransferase group 1 family.</text>
</comment>
<name>A0AAN8A970_9SACH</name>
<comment type="function">
    <text evidence="1 15">Mannosylates Man(2)GlcNAc(2)-dolichol diphosphate and Man(1)GlcNAc(2)-dolichol diphosphate to form Man(3)GlcNAc(2)-dolichol diphosphate.</text>
</comment>
<dbReference type="CDD" id="cd03805">
    <property type="entry name" value="GT4_ALG2-like"/>
    <property type="match status" value="1"/>
</dbReference>
<evidence type="ECO:0000256" key="10">
    <source>
        <dbReference type="ARBA" id="ARBA00022824"/>
    </source>
</evidence>